<evidence type="ECO:0000256" key="3">
    <source>
        <dbReference type="ARBA" id="ARBA00022980"/>
    </source>
</evidence>
<dbReference type="CDD" id="cd00495">
    <property type="entry name" value="Ribosomal_L25_TL5_CTC"/>
    <property type="match status" value="1"/>
</dbReference>
<dbReference type="Pfam" id="PF01386">
    <property type="entry name" value="Ribosomal_L25p"/>
    <property type="match status" value="1"/>
</dbReference>
<dbReference type="Gene3D" id="2.170.120.20">
    <property type="entry name" value="Ribosomal protein L25, beta domain"/>
    <property type="match status" value="1"/>
</dbReference>
<evidence type="ECO:0000259" key="7">
    <source>
        <dbReference type="Pfam" id="PF14693"/>
    </source>
</evidence>
<dbReference type="EMBL" id="MHTK01000006">
    <property type="protein sequence ID" value="OHA59628.1"/>
    <property type="molecule type" value="Genomic_DNA"/>
</dbReference>
<dbReference type="InterPro" id="IPR020930">
    <property type="entry name" value="Ribosomal_uL5_bac-type"/>
</dbReference>
<keyword evidence="1 5" id="KW-0699">rRNA-binding</keyword>
<evidence type="ECO:0000256" key="5">
    <source>
        <dbReference type="HAMAP-Rule" id="MF_01334"/>
    </source>
</evidence>
<dbReference type="Proteomes" id="UP000177838">
    <property type="component" value="Unassembled WGS sequence"/>
</dbReference>
<proteinExistence type="inferred from homology"/>
<keyword evidence="2 5" id="KW-0694">RNA-binding</keyword>
<dbReference type="AlphaFoldDB" id="A0A1G2QGT7"/>
<dbReference type="GO" id="GO:0006412">
    <property type="term" value="P:translation"/>
    <property type="evidence" value="ECO:0007669"/>
    <property type="project" value="UniProtKB-UniRule"/>
</dbReference>
<dbReference type="HAMAP" id="MF_01334">
    <property type="entry name" value="Ribosomal_bL25_CTC"/>
    <property type="match status" value="1"/>
</dbReference>
<sequence>MLTLTVTPRSAFGKGLRKPRLAGQLPVVIYGRKQEALSFFVDGKDFARIHKEAGESTVIDFKAPNASHDVLIYSVDYHPVSGEIIHADLYVVEKGKKVEVNVPLIYSGESPAVKSAGGVLVKVMHELPIEAKPADLPHDIEVDISTLTELDSQITVADLKLPAGVTAMVEADEVVVLISEAEEEPVEEEPIDLASIEVEKKGKKEEEEEATTTD</sequence>
<dbReference type="InterPro" id="IPR037121">
    <property type="entry name" value="Ribosomal_bL25_C"/>
</dbReference>
<dbReference type="GO" id="GO:0022625">
    <property type="term" value="C:cytosolic large ribosomal subunit"/>
    <property type="evidence" value="ECO:0007669"/>
    <property type="project" value="TreeGrafter"/>
</dbReference>
<comment type="function">
    <text evidence="5">This is one of the proteins that binds to the 5S RNA in the ribosome where it forms part of the central protuberance.</text>
</comment>
<keyword evidence="3 5" id="KW-0689">Ribosomal protein</keyword>
<dbReference type="Pfam" id="PF14693">
    <property type="entry name" value="Ribosomal_TL5_C"/>
    <property type="match status" value="1"/>
</dbReference>
<accession>A0A1G2QGT7</accession>
<name>A0A1G2QGT7_9BACT</name>
<dbReference type="InterPro" id="IPR020056">
    <property type="entry name" value="Rbsml_bL25/Gln-tRNA_synth_N"/>
</dbReference>
<evidence type="ECO:0000256" key="1">
    <source>
        <dbReference type="ARBA" id="ARBA00022730"/>
    </source>
</evidence>
<comment type="subunit">
    <text evidence="5">Part of the 50S ribosomal subunit; part of the 5S rRNA/L5/L18/L25 subcomplex. Contacts the 5S rRNA. Binds to the 5S rRNA independently of L5 and L18.</text>
</comment>
<dbReference type="InterPro" id="IPR020057">
    <property type="entry name" value="Ribosomal_bL25_b-dom"/>
</dbReference>
<dbReference type="SUPFAM" id="SSF50715">
    <property type="entry name" value="Ribosomal protein L25-like"/>
    <property type="match status" value="1"/>
</dbReference>
<comment type="caution">
    <text evidence="8">The sequence shown here is derived from an EMBL/GenBank/DDBJ whole genome shotgun (WGS) entry which is preliminary data.</text>
</comment>
<dbReference type="GO" id="GO:0003735">
    <property type="term" value="F:structural constituent of ribosome"/>
    <property type="evidence" value="ECO:0007669"/>
    <property type="project" value="InterPro"/>
</dbReference>
<organism evidence="8 9">
    <name type="scientific">Candidatus Vogelbacteria bacterium RIFOXYD1_FULL_46_19</name>
    <dbReference type="NCBI Taxonomy" id="1802439"/>
    <lineage>
        <taxon>Bacteria</taxon>
        <taxon>Candidatus Vogeliibacteriota</taxon>
    </lineage>
</organism>
<dbReference type="GO" id="GO:0008097">
    <property type="term" value="F:5S rRNA binding"/>
    <property type="evidence" value="ECO:0007669"/>
    <property type="project" value="InterPro"/>
</dbReference>
<dbReference type="STRING" id="1802439.A2589_02090"/>
<dbReference type="PANTHER" id="PTHR33284">
    <property type="entry name" value="RIBOSOMAL PROTEIN L25/GLN-TRNA SYNTHETASE, ANTI-CODON-BINDING DOMAIN-CONTAINING PROTEIN"/>
    <property type="match status" value="1"/>
</dbReference>
<feature type="domain" description="Large ribosomal subunit protein bL25 beta" evidence="7">
    <location>
        <begin position="97"/>
        <end position="181"/>
    </location>
</feature>
<evidence type="ECO:0000313" key="9">
    <source>
        <dbReference type="Proteomes" id="UP000177838"/>
    </source>
</evidence>
<evidence type="ECO:0000256" key="4">
    <source>
        <dbReference type="ARBA" id="ARBA00023274"/>
    </source>
</evidence>
<evidence type="ECO:0000313" key="8">
    <source>
        <dbReference type="EMBL" id="OHA59628.1"/>
    </source>
</evidence>
<dbReference type="InterPro" id="IPR029751">
    <property type="entry name" value="Ribosomal_L25_dom"/>
</dbReference>
<evidence type="ECO:0000259" key="6">
    <source>
        <dbReference type="Pfam" id="PF01386"/>
    </source>
</evidence>
<reference evidence="8 9" key="1">
    <citation type="journal article" date="2016" name="Nat. Commun.">
        <title>Thousands of microbial genomes shed light on interconnected biogeochemical processes in an aquifer system.</title>
        <authorList>
            <person name="Anantharaman K."/>
            <person name="Brown C.T."/>
            <person name="Hug L.A."/>
            <person name="Sharon I."/>
            <person name="Castelle C.J."/>
            <person name="Probst A.J."/>
            <person name="Thomas B.C."/>
            <person name="Singh A."/>
            <person name="Wilkins M.J."/>
            <person name="Karaoz U."/>
            <person name="Brodie E.L."/>
            <person name="Williams K.H."/>
            <person name="Hubbard S.S."/>
            <person name="Banfield J.F."/>
        </authorList>
    </citation>
    <scope>NUCLEOTIDE SEQUENCE [LARGE SCALE GENOMIC DNA]</scope>
</reference>
<dbReference type="InterPro" id="IPR011035">
    <property type="entry name" value="Ribosomal_bL25/Gln-tRNA_synth"/>
</dbReference>
<dbReference type="NCBIfam" id="TIGR00731">
    <property type="entry name" value="bL25_bact_ctc"/>
    <property type="match status" value="1"/>
</dbReference>
<protein>
    <recommendedName>
        <fullName evidence="5">Large ribosomal subunit protein bL25</fullName>
    </recommendedName>
    <alternativeName>
        <fullName evidence="5">General stress protein CTC</fullName>
    </alternativeName>
</protein>
<feature type="domain" description="Large ribosomal subunit protein bL25 L25" evidence="6">
    <location>
        <begin position="4"/>
        <end position="89"/>
    </location>
</feature>
<dbReference type="Gene3D" id="2.40.240.10">
    <property type="entry name" value="Ribosomal Protein L25, Chain P"/>
    <property type="match status" value="1"/>
</dbReference>
<dbReference type="InterPro" id="IPR001021">
    <property type="entry name" value="Ribosomal_bL25_long"/>
</dbReference>
<keyword evidence="4 5" id="KW-0687">Ribonucleoprotein</keyword>
<evidence type="ECO:0000256" key="2">
    <source>
        <dbReference type="ARBA" id="ARBA00022884"/>
    </source>
</evidence>
<gene>
    <name evidence="5" type="primary">rplY</name>
    <name evidence="5" type="synonym">ctc</name>
    <name evidence="8" type="ORF">A2589_02090</name>
</gene>
<comment type="similarity">
    <text evidence="5">Belongs to the bacterial ribosomal protein bL25 family. CTC subfamily.</text>
</comment>
<dbReference type="PANTHER" id="PTHR33284:SF1">
    <property type="entry name" value="RIBOSOMAL PROTEIN L25_GLN-TRNA SYNTHETASE, ANTI-CODON-BINDING DOMAIN-CONTAINING PROTEIN"/>
    <property type="match status" value="1"/>
</dbReference>